<organism evidence="8 9">
    <name type="scientific">Solanum bulbocastanum</name>
    <name type="common">Wild potato</name>
    <dbReference type="NCBI Taxonomy" id="147425"/>
    <lineage>
        <taxon>Eukaryota</taxon>
        <taxon>Viridiplantae</taxon>
        <taxon>Streptophyta</taxon>
        <taxon>Embryophyta</taxon>
        <taxon>Tracheophyta</taxon>
        <taxon>Spermatophyta</taxon>
        <taxon>Magnoliopsida</taxon>
        <taxon>eudicotyledons</taxon>
        <taxon>Gunneridae</taxon>
        <taxon>Pentapetalae</taxon>
        <taxon>asterids</taxon>
        <taxon>lamiids</taxon>
        <taxon>Solanales</taxon>
        <taxon>Solanaceae</taxon>
        <taxon>Solanoideae</taxon>
        <taxon>Solaneae</taxon>
        <taxon>Solanum</taxon>
    </lineage>
</organism>
<accession>A0AAN8YK84</accession>
<dbReference type="GO" id="GO:0009617">
    <property type="term" value="P:response to bacterium"/>
    <property type="evidence" value="ECO:0007669"/>
    <property type="project" value="InterPro"/>
</dbReference>
<feature type="transmembrane region" description="Helical" evidence="6">
    <location>
        <begin position="54"/>
        <end position="74"/>
    </location>
</feature>
<protein>
    <recommendedName>
        <fullName evidence="6">Reticulon-like protein</fullName>
    </recommendedName>
</protein>
<evidence type="ECO:0000256" key="6">
    <source>
        <dbReference type="RuleBase" id="RU363132"/>
    </source>
</evidence>
<dbReference type="InterPro" id="IPR045064">
    <property type="entry name" value="Reticulon-like"/>
</dbReference>
<evidence type="ECO:0000259" key="7">
    <source>
        <dbReference type="PROSITE" id="PS50845"/>
    </source>
</evidence>
<keyword evidence="9" id="KW-1185">Reference proteome</keyword>
<comment type="caution">
    <text evidence="8">The sequence shown here is derived from an EMBL/GenBank/DDBJ whole genome shotgun (WGS) entry which is preliminary data.</text>
</comment>
<dbReference type="PANTHER" id="PTHR10994:SF144">
    <property type="entry name" value="RETICULON-LIKE PROTEIN"/>
    <property type="match status" value="1"/>
</dbReference>
<gene>
    <name evidence="8" type="ORF">RDI58_008840</name>
</gene>
<comment type="caution">
    <text evidence="6">Lacks conserved residue(s) required for the propagation of feature annotation.</text>
</comment>
<dbReference type="InterPro" id="IPR003388">
    <property type="entry name" value="Reticulon"/>
</dbReference>
<keyword evidence="4 6" id="KW-1133">Transmembrane helix</keyword>
<dbReference type="PROSITE" id="PS50845">
    <property type="entry name" value="RETICULON"/>
    <property type="match status" value="1"/>
</dbReference>
<dbReference type="Proteomes" id="UP001371456">
    <property type="component" value="Unassembled WGS sequence"/>
</dbReference>
<evidence type="ECO:0000256" key="4">
    <source>
        <dbReference type="ARBA" id="ARBA00022989"/>
    </source>
</evidence>
<keyword evidence="3 6" id="KW-0256">Endoplasmic reticulum</keyword>
<proteinExistence type="predicted"/>
<comment type="subcellular location">
    <subcellularLocation>
        <location evidence="1 6">Endoplasmic reticulum membrane</location>
        <topology evidence="1 6">Multi-pass membrane protein</topology>
    </subcellularLocation>
</comment>
<evidence type="ECO:0000256" key="3">
    <source>
        <dbReference type="ARBA" id="ARBA00022824"/>
    </source>
</evidence>
<evidence type="ECO:0000313" key="8">
    <source>
        <dbReference type="EMBL" id="KAK6795387.1"/>
    </source>
</evidence>
<dbReference type="PANTHER" id="PTHR10994">
    <property type="entry name" value="RETICULON"/>
    <property type="match status" value="1"/>
</dbReference>
<evidence type="ECO:0000256" key="2">
    <source>
        <dbReference type="ARBA" id="ARBA00022692"/>
    </source>
</evidence>
<sequence>MSLLRDPSYMPLQRFSVQPKKHTADIFLWRDKKITASVLGFATSLWVLFELLQYHLLTLVCNILILALAVLFLCSNASTFINKSPPQIPDVILPEDIVLGVAASLRTEINKALESFRDIASGKELKKFLAVCYHILVV</sequence>
<name>A0AAN8YK84_SOLBU</name>
<evidence type="ECO:0000256" key="5">
    <source>
        <dbReference type="ARBA" id="ARBA00023136"/>
    </source>
</evidence>
<dbReference type="Pfam" id="PF02453">
    <property type="entry name" value="Reticulon"/>
    <property type="match status" value="1"/>
</dbReference>
<dbReference type="GO" id="GO:0005789">
    <property type="term" value="C:endoplasmic reticulum membrane"/>
    <property type="evidence" value="ECO:0007669"/>
    <property type="project" value="UniProtKB-SubCell"/>
</dbReference>
<dbReference type="AlphaFoldDB" id="A0AAN8YK84"/>
<evidence type="ECO:0000313" key="9">
    <source>
        <dbReference type="Proteomes" id="UP001371456"/>
    </source>
</evidence>
<keyword evidence="5 6" id="KW-0472">Membrane</keyword>
<evidence type="ECO:0000256" key="1">
    <source>
        <dbReference type="ARBA" id="ARBA00004477"/>
    </source>
</evidence>
<reference evidence="8 9" key="1">
    <citation type="submission" date="2024-02" db="EMBL/GenBank/DDBJ databases">
        <title>de novo genome assembly of Solanum bulbocastanum strain 11H21.</title>
        <authorList>
            <person name="Hosaka A.J."/>
        </authorList>
    </citation>
    <scope>NUCLEOTIDE SEQUENCE [LARGE SCALE GENOMIC DNA]</scope>
    <source>
        <tissue evidence="8">Young leaves</tissue>
    </source>
</reference>
<feature type="domain" description="Reticulon" evidence="7">
    <location>
        <begin position="23"/>
        <end position="138"/>
    </location>
</feature>
<keyword evidence="2 6" id="KW-0812">Transmembrane</keyword>
<dbReference type="EMBL" id="JBANQN010000003">
    <property type="protein sequence ID" value="KAK6795387.1"/>
    <property type="molecule type" value="Genomic_DNA"/>
</dbReference>